<evidence type="ECO:0000313" key="2">
    <source>
        <dbReference type="EMBL" id="KAF2649719.1"/>
    </source>
</evidence>
<dbReference type="AlphaFoldDB" id="A0A6A6SPU5"/>
<dbReference type="Gene3D" id="3.30.710.10">
    <property type="entry name" value="Potassium Channel Kv1.1, Chain A"/>
    <property type="match status" value="1"/>
</dbReference>
<reference evidence="2" key="1">
    <citation type="journal article" date="2020" name="Stud. Mycol.">
        <title>101 Dothideomycetes genomes: a test case for predicting lifestyles and emergence of pathogens.</title>
        <authorList>
            <person name="Haridas S."/>
            <person name="Albert R."/>
            <person name="Binder M."/>
            <person name="Bloem J."/>
            <person name="Labutti K."/>
            <person name="Salamov A."/>
            <person name="Andreopoulos B."/>
            <person name="Baker S."/>
            <person name="Barry K."/>
            <person name="Bills G."/>
            <person name="Bluhm B."/>
            <person name="Cannon C."/>
            <person name="Castanera R."/>
            <person name="Culley D."/>
            <person name="Daum C."/>
            <person name="Ezra D."/>
            <person name="Gonzalez J."/>
            <person name="Henrissat B."/>
            <person name="Kuo A."/>
            <person name="Liang C."/>
            <person name="Lipzen A."/>
            <person name="Lutzoni F."/>
            <person name="Magnuson J."/>
            <person name="Mondo S."/>
            <person name="Nolan M."/>
            <person name="Ohm R."/>
            <person name="Pangilinan J."/>
            <person name="Park H.-J."/>
            <person name="Ramirez L."/>
            <person name="Alfaro M."/>
            <person name="Sun H."/>
            <person name="Tritt A."/>
            <person name="Yoshinaga Y."/>
            <person name="Zwiers L.-H."/>
            <person name="Turgeon B."/>
            <person name="Goodwin S."/>
            <person name="Spatafora J."/>
            <person name="Crous P."/>
            <person name="Grigoriev I."/>
        </authorList>
    </citation>
    <scope>NUCLEOTIDE SEQUENCE</scope>
    <source>
        <strain evidence="2">CBS 122681</strain>
    </source>
</reference>
<proteinExistence type="predicted"/>
<dbReference type="PANTHER" id="PTHR47843">
    <property type="entry name" value="BTB DOMAIN-CONTAINING PROTEIN-RELATED"/>
    <property type="match status" value="1"/>
</dbReference>
<dbReference type="PANTHER" id="PTHR47843:SF7">
    <property type="entry name" value="BTB DOMAIN-CONTAINING PROTEIN"/>
    <property type="match status" value="1"/>
</dbReference>
<sequence>MASKTPEESISIAPEKIYNNLEHSDVIIRYGPLNAKVFYGHRQTLASESRWFRKAFEGQFFKESQDKEITLHGDDAAALDKMFEFIYFHKSNQYWYPLSFGLEYLENRQARVDFQLNIYEAADKYDVPELLRQIPSMFHFDLGVWMHAIDYPVSPGDEAITKDVVFDTIERAYNLTAAWKQSDLREKLFSCIHSSISREYDPEYMWASDGKLVIWLRDFVEAVPEFGKDLYLHTLPRPPTPYEGSTEIT</sequence>
<accession>A0A6A6SPU5</accession>
<dbReference type="InterPro" id="IPR000210">
    <property type="entry name" value="BTB/POZ_dom"/>
</dbReference>
<dbReference type="SUPFAM" id="SSF54695">
    <property type="entry name" value="POZ domain"/>
    <property type="match status" value="1"/>
</dbReference>
<dbReference type="Pfam" id="PF00651">
    <property type="entry name" value="BTB"/>
    <property type="match status" value="1"/>
</dbReference>
<dbReference type="InterPro" id="IPR011333">
    <property type="entry name" value="SKP1/BTB/POZ_sf"/>
</dbReference>
<dbReference type="Proteomes" id="UP000799324">
    <property type="component" value="Unassembled WGS sequence"/>
</dbReference>
<organism evidence="2 3">
    <name type="scientific">Lophiostoma macrostomum CBS 122681</name>
    <dbReference type="NCBI Taxonomy" id="1314788"/>
    <lineage>
        <taxon>Eukaryota</taxon>
        <taxon>Fungi</taxon>
        <taxon>Dikarya</taxon>
        <taxon>Ascomycota</taxon>
        <taxon>Pezizomycotina</taxon>
        <taxon>Dothideomycetes</taxon>
        <taxon>Pleosporomycetidae</taxon>
        <taxon>Pleosporales</taxon>
        <taxon>Lophiostomataceae</taxon>
        <taxon>Lophiostoma</taxon>
    </lineage>
</organism>
<name>A0A6A6SPU5_9PLEO</name>
<protein>
    <recommendedName>
        <fullName evidence="1">BTB domain-containing protein</fullName>
    </recommendedName>
</protein>
<dbReference type="OrthoDB" id="6359816at2759"/>
<dbReference type="CDD" id="cd18186">
    <property type="entry name" value="BTB_POZ_ZBTB_KLHL-like"/>
    <property type="match status" value="1"/>
</dbReference>
<gene>
    <name evidence="2" type="ORF">K491DRAFT_721404</name>
</gene>
<keyword evidence="3" id="KW-1185">Reference proteome</keyword>
<evidence type="ECO:0000259" key="1">
    <source>
        <dbReference type="PROSITE" id="PS50097"/>
    </source>
</evidence>
<feature type="domain" description="BTB" evidence="1">
    <location>
        <begin position="24"/>
        <end position="87"/>
    </location>
</feature>
<dbReference type="SMART" id="SM00225">
    <property type="entry name" value="BTB"/>
    <property type="match status" value="1"/>
</dbReference>
<dbReference type="PROSITE" id="PS50097">
    <property type="entry name" value="BTB"/>
    <property type="match status" value="1"/>
</dbReference>
<dbReference type="EMBL" id="MU004481">
    <property type="protein sequence ID" value="KAF2649719.1"/>
    <property type="molecule type" value="Genomic_DNA"/>
</dbReference>
<evidence type="ECO:0000313" key="3">
    <source>
        <dbReference type="Proteomes" id="UP000799324"/>
    </source>
</evidence>